<feature type="domain" description="Methylated-DNA-[protein]-cysteine S-methyltransferase DNA binding" evidence="7">
    <location>
        <begin position="99"/>
        <end position="170"/>
    </location>
</feature>
<dbReference type="SUPFAM" id="SSF46767">
    <property type="entry name" value="Methylated DNA-protein cysteine methyltransferase, C-terminal domain"/>
    <property type="match status" value="1"/>
</dbReference>
<proteinExistence type="predicted"/>
<evidence type="ECO:0000256" key="2">
    <source>
        <dbReference type="ARBA" id="ARBA00022603"/>
    </source>
</evidence>
<name>A0ABN3YRQ3_CHLPN</name>
<keyword evidence="9" id="KW-1185">Reference proteome</keyword>
<dbReference type="InterPro" id="IPR001497">
    <property type="entry name" value="MethylDNA_cys_MeTrfase_AS"/>
</dbReference>
<dbReference type="PROSITE" id="PS00374">
    <property type="entry name" value="MGMT"/>
    <property type="match status" value="1"/>
</dbReference>
<comment type="catalytic activity">
    <reaction evidence="1">
        <text>a 4-O-methyl-thymidine in DNA + L-cysteinyl-[protein] = a thymidine in DNA + S-methyl-L-cysteinyl-[protein]</text>
        <dbReference type="Rhea" id="RHEA:53428"/>
        <dbReference type="Rhea" id="RHEA-COMP:10131"/>
        <dbReference type="Rhea" id="RHEA-COMP:10132"/>
        <dbReference type="Rhea" id="RHEA-COMP:13555"/>
        <dbReference type="Rhea" id="RHEA-COMP:13556"/>
        <dbReference type="ChEBI" id="CHEBI:29950"/>
        <dbReference type="ChEBI" id="CHEBI:82612"/>
        <dbReference type="ChEBI" id="CHEBI:137386"/>
        <dbReference type="ChEBI" id="CHEBI:137387"/>
        <dbReference type="EC" id="2.1.1.63"/>
    </reaction>
</comment>
<accession>A0ABN3YRQ3</accession>
<keyword evidence="5" id="KW-0234">DNA repair</keyword>
<dbReference type="InterPro" id="IPR036388">
    <property type="entry name" value="WH-like_DNA-bd_sf"/>
</dbReference>
<protein>
    <submittedName>
        <fullName evidence="8">Methylated-DNA-protein-cysteine S-methyltransferase</fullName>
    </submittedName>
</protein>
<evidence type="ECO:0000256" key="4">
    <source>
        <dbReference type="ARBA" id="ARBA00022763"/>
    </source>
</evidence>
<sequence>MADDTLIPKLMKNSLSQACSEGLLIAKYPPLQVIVHFDNNLVVKTHLSVAPVFSCLFLGPAAHKAMQEIVLWCSRYANKEHPPFSSHFAKDLIPSQYLEILNCVAEIPFGEQQTYAEIAKKTDTHPRTVGAACKQNPFLLFFPCHRVVGSHGERNYVLGPVIHEILLKFENSY</sequence>
<dbReference type="GeneID" id="45050643"/>
<evidence type="ECO:0000259" key="7">
    <source>
        <dbReference type="Pfam" id="PF01035"/>
    </source>
</evidence>
<dbReference type="Proteomes" id="UP000000424">
    <property type="component" value="Chromosome"/>
</dbReference>
<evidence type="ECO:0000256" key="5">
    <source>
        <dbReference type="ARBA" id="ARBA00023204"/>
    </source>
</evidence>
<evidence type="ECO:0000256" key="6">
    <source>
        <dbReference type="ARBA" id="ARBA00049348"/>
    </source>
</evidence>
<evidence type="ECO:0000256" key="3">
    <source>
        <dbReference type="ARBA" id="ARBA00022679"/>
    </source>
</evidence>
<dbReference type="InterPro" id="IPR036217">
    <property type="entry name" value="MethylDNA_cys_MeTrfase_DNAb"/>
</dbReference>
<keyword evidence="3" id="KW-0808">Transferase</keyword>
<organism evidence="8 9">
    <name type="scientific">Chlamydia pneumoniae</name>
    <name type="common">Chlamydophila pneumoniae</name>
    <dbReference type="NCBI Taxonomy" id="83558"/>
    <lineage>
        <taxon>Bacteria</taxon>
        <taxon>Pseudomonadati</taxon>
        <taxon>Chlamydiota</taxon>
        <taxon>Chlamydiia</taxon>
        <taxon>Chlamydiales</taxon>
        <taxon>Chlamydiaceae</taxon>
        <taxon>Chlamydia/Chlamydophila group</taxon>
        <taxon>Chlamydia</taxon>
    </lineage>
</organism>
<dbReference type="PANTHER" id="PTHR10815:SF13">
    <property type="entry name" value="METHYLATED-DNA--PROTEIN-CYSTEINE METHYLTRANSFERASE"/>
    <property type="match status" value="1"/>
</dbReference>
<dbReference type="InterPro" id="IPR014048">
    <property type="entry name" value="MethylDNA_cys_MeTrfase_DNA-bd"/>
</dbReference>
<reference evidence="8" key="1">
    <citation type="submission" date="2002-05" db="EMBL/GenBank/DDBJ databases">
        <title>The genome sequence of Chlamydia pneumoniae TW183 and comparison with other Chlamydia strains based on whole genome sequence analysis.</title>
        <authorList>
            <person name="Geng M.M."/>
            <person name="Schuhmacher A."/>
            <person name="Muehldorfer I."/>
            <person name="Bensch K.W."/>
            <person name="Schaefer K.P."/>
            <person name="Schneider S."/>
            <person name="Pohl T."/>
            <person name="Essig A."/>
            <person name="Marre R."/>
            <person name="Melchers K."/>
        </authorList>
    </citation>
    <scope>NUCLEOTIDE SEQUENCE [LARGE SCALE GENOMIC DNA]</scope>
    <source>
        <strain evidence="8">TW-183</strain>
    </source>
</reference>
<dbReference type="Pfam" id="PF01035">
    <property type="entry name" value="DNA_binding_1"/>
    <property type="match status" value="1"/>
</dbReference>
<evidence type="ECO:0000256" key="1">
    <source>
        <dbReference type="ARBA" id="ARBA00001286"/>
    </source>
</evidence>
<evidence type="ECO:0000313" key="9">
    <source>
        <dbReference type="Proteomes" id="UP000000424"/>
    </source>
</evidence>
<dbReference type="PANTHER" id="PTHR10815">
    <property type="entry name" value="METHYLATED-DNA--PROTEIN-CYSTEINE METHYLTRANSFERASE"/>
    <property type="match status" value="1"/>
</dbReference>
<dbReference type="CDD" id="cd06445">
    <property type="entry name" value="ATase"/>
    <property type="match status" value="1"/>
</dbReference>
<gene>
    <name evidence="8" type="ordered locus">CpB0620</name>
</gene>
<dbReference type="NCBIfam" id="TIGR00589">
    <property type="entry name" value="ogt"/>
    <property type="match status" value="1"/>
</dbReference>
<dbReference type="RefSeq" id="WP_010883234.1">
    <property type="nucleotide sequence ID" value="NC_005043.1"/>
</dbReference>
<keyword evidence="2" id="KW-0489">Methyltransferase</keyword>
<evidence type="ECO:0000313" key="8">
    <source>
        <dbReference type="EMBL" id="AAP98549.1"/>
    </source>
</evidence>
<comment type="catalytic activity">
    <reaction evidence="6">
        <text>a 6-O-methyl-2'-deoxyguanosine in DNA + L-cysteinyl-[protein] = S-methyl-L-cysteinyl-[protein] + a 2'-deoxyguanosine in DNA</text>
        <dbReference type="Rhea" id="RHEA:24000"/>
        <dbReference type="Rhea" id="RHEA-COMP:10131"/>
        <dbReference type="Rhea" id="RHEA-COMP:10132"/>
        <dbReference type="Rhea" id="RHEA-COMP:11367"/>
        <dbReference type="Rhea" id="RHEA-COMP:11368"/>
        <dbReference type="ChEBI" id="CHEBI:29950"/>
        <dbReference type="ChEBI" id="CHEBI:82612"/>
        <dbReference type="ChEBI" id="CHEBI:85445"/>
        <dbReference type="ChEBI" id="CHEBI:85448"/>
        <dbReference type="EC" id="2.1.1.63"/>
    </reaction>
</comment>
<dbReference type="Gene3D" id="1.10.10.10">
    <property type="entry name" value="Winged helix-like DNA-binding domain superfamily/Winged helix DNA-binding domain"/>
    <property type="match status" value="1"/>
</dbReference>
<keyword evidence="4" id="KW-0227">DNA damage</keyword>
<dbReference type="EMBL" id="AE009440">
    <property type="protein sequence ID" value="AAP98549.1"/>
    <property type="molecule type" value="Genomic_DNA"/>
</dbReference>